<accession>A0A177BAG4</accession>
<protein>
    <submittedName>
        <fullName evidence="1">Uncharacterized protein</fullName>
    </submittedName>
</protein>
<dbReference type="AlphaFoldDB" id="A0A177BAG4"/>
<dbReference type="Proteomes" id="UP000078046">
    <property type="component" value="Unassembled WGS sequence"/>
</dbReference>
<dbReference type="Gene3D" id="1.10.10.60">
    <property type="entry name" value="Homeodomain-like"/>
    <property type="match status" value="1"/>
</dbReference>
<organism evidence="1 2">
    <name type="scientific">Intoshia linei</name>
    <dbReference type="NCBI Taxonomy" id="1819745"/>
    <lineage>
        <taxon>Eukaryota</taxon>
        <taxon>Metazoa</taxon>
        <taxon>Spiralia</taxon>
        <taxon>Lophotrochozoa</taxon>
        <taxon>Mesozoa</taxon>
        <taxon>Orthonectida</taxon>
        <taxon>Rhopaluridae</taxon>
        <taxon>Intoshia</taxon>
    </lineage>
</organism>
<comment type="caution">
    <text evidence="1">The sequence shown here is derived from an EMBL/GenBank/DDBJ whole genome shotgun (WGS) entry which is preliminary data.</text>
</comment>
<evidence type="ECO:0000313" key="1">
    <source>
        <dbReference type="EMBL" id="OAF71170.1"/>
    </source>
</evidence>
<gene>
    <name evidence="1" type="ORF">A3Q56_01022</name>
</gene>
<keyword evidence="2" id="KW-1185">Reference proteome</keyword>
<proteinExistence type="predicted"/>
<evidence type="ECO:0000313" key="2">
    <source>
        <dbReference type="Proteomes" id="UP000078046"/>
    </source>
</evidence>
<reference evidence="1 2" key="1">
    <citation type="submission" date="2016-04" db="EMBL/GenBank/DDBJ databases">
        <title>The genome of Intoshia linei affirms orthonectids as highly simplified spiralians.</title>
        <authorList>
            <person name="Mikhailov K.V."/>
            <person name="Slusarev G.S."/>
            <person name="Nikitin M.A."/>
            <person name="Logacheva M.D."/>
            <person name="Penin A."/>
            <person name="Aleoshin V."/>
            <person name="Panchin Y.V."/>
        </authorList>
    </citation>
    <scope>NUCLEOTIDE SEQUENCE [LARGE SCALE GENOMIC DNA]</scope>
    <source>
        <strain evidence="1">Intl2013</strain>
        <tissue evidence="1">Whole animal</tissue>
    </source>
</reference>
<sequence>MNKNSNKGYQKASDTGFSELTTNYYFDSNSTLADRMSCCIRNLEKILIFRKFKSKYGQRMVRKDDTFIRINLIQQVTGISQQKSDQSKSVEENQNTRKYSSIDCIKSNIPYASKLNINNNTLKSFDDSMSYNYMTIKAHPSSGENCQLYKVAVLGADNLDKRTIVENMMNYTFIEHSHSFENDKRDEIIVGVIIDEQINIILFCFYEINQIFSELIQKGFNSIIIVVKLSCYDSFLFVKRLFYRLSALYKAFVPKIIVGREANEYSLKSITNELNQWFQRQRTLNISISGNILKEVVPEIGNLLNLNDFKASTAGMGICDLRKILQKSENFN</sequence>
<name>A0A177BAG4_9BILA</name>
<dbReference type="EMBL" id="LWCA01000074">
    <property type="protein sequence ID" value="OAF71170.1"/>
    <property type="molecule type" value="Genomic_DNA"/>
</dbReference>